<evidence type="ECO:0000256" key="6">
    <source>
        <dbReference type="ARBA" id="ARBA00022679"/>
    </source>
</evidence>
<dbReference type="OrthoDB" id="203237at2759"/>
<dbReference type="InterPro" id="IPR029063">
    <property type="entry name" value="SAM-dependent_MTases_sf"/>
</dbReference>
<feature type="binding site" evidence="9">
    <location>
        <position position="107"/>
    </location>
    <ligand>
        <name>S-adenosyl-L-methionine</name>
        <dbReference type="ChEBI" id="CHEBI:59789"/>
    </ligand>
</feature>
<feature type="binding site" evidence="9">
    <location>
        <position position="82"/>
    </location>
    <ligand>
        <name>S-adenosyl-L-methionine</name>
        <dbReference type="ChEBI" id="CHEBI:59789"/>
    </ligand>
</feature>
<comment type="similarity">
    <text evidence="2 8">Belongs to the methyltransferase superfamily. LCMT family.</text>
</comment>
<dbReference type="SUPFAM" id="SSF53335">
    <property type="entry name" value="S-adenosyl-L-methionine-dependent methyltransferases"/>
    <property type="match status" value="1"/>
</dbReference>
<dbReference type="PANTHER" id="PTHR13600:SF21">
    <property type="entry name" value="LEUCINE CARBOXYL METHYLTRANSFERASE 1"/>
    <property type="match status" value="1"/>
</dbReference>
<evidence type="ECO:0000313" key="10">
    <source>
        <dbReference type="EMBL" id="KDQ20202.1"/>
    </source>
</evidence>
<proteinExistence type="inferred from homology"/>
<dbReference type="PIRSF" id="PIRSF016305">
    <property type="entry name" value="LCM_mtfrase"/>
    <property type="match status" value="1"/>
</dbReference>
<dbReference type="AlphaFoldDB" id="A0A067N7U3"/>
<evidence type="ECO:0000256" key="5">
    <source>
        <dbReference type="ARBA" id="ARBA00022603"/>
    </source>
</evidence>
<dbReference type="InterPro" id="IPR016651">
    <property type="entry name" value="LCMT1"/>
</dbReference>
<feature type="binding site" evidence="9">
    <location>
        <position position="206"/>
    </location>
    <ligand>
        <name>S-adenosyl-L-methionine</name>
        <dbReference type="ChEBI" id="CHEBI:59789"/>
    </ligand>
</feature>
<dbReference type="STRING" id="930990.A0A067N7U3"/>
<dbReference type="EMBL" id="KL198018">
    <property type="protein sequence ID" value="KDQ20202.1"/>
    <property type="molecule type" value="Genomic_DNA"/>
</dbReference>
<evidence type="ECO:0000256" key="4">
    <source>
        <dbReference type="ARBA" id="ARBA00017497"/>
    </source>
</evidence>
<dbReference type="Gene3D" id="3.40.50.150">
    <property type="entry name" value="Vaccinia Virus protein VP39"/>
    <property type="match status" value="1"/>
</dbReference>
<evidence type="ECO:0000256" key="3">
    <source>
        <dbReference type="ARBA" id="ARBA00012834"/>
    </source>
</evidence>
<evidence type="ECO:0000313" key="11">
    <source>
        <dbReference type="Proteomes" id="UP000027195"/>
    </source>
</evidence>
<dbReference type="Pfam" id="PF04072">
    <property type="entry name" value="LCM"/>
    <property type="match status" value="1"/>
</dbReference>
<name>A0A067N7U3_BOTB1</name>
<dbReference type="EC" id="2.1.1.233" evidence="3 8"/>
<keyword evidence="11" id="KW-1185">Reference proteome</keyword>
<comment type="function">
    <text evidence="8">Methylates the carboxyl group of the C-terminal leucine residue of protein phosphatase 2A catalytic subunits to form alpha-leucine ester residues.</text>
</comment>
<feature type="binding site" evidence="9">
    <location>
        <begin position="179"/>
        <end position="180"/>
    </location>
    <ligand>
        <name>S-adenosyl-L-methionine</name>
        <dbReference type="ChEBI" id="CHEBI:59789"/>
    </ligand>
</feature>
<evidence type="ECO:0000256" key="9">
    <source>
        <dbReference type="PIRSR" id="PIRSR016305-1"/>
    </source>
</evidence>
<keyword evidence="7 8" id="KW-0949">S-adenosyl-L-methionine</keyword>
<organism evidence="10 11">
    <name type="scientific">Botryobasidium botryosum (strain FD-172 SS1)</name>
    <dbReference type="NCBI Taxonomy" id="930990"/>
    <lineage>
        <taxon>Eukaryota</taxon>
        <taxon>Fungi</taxon>
        <taxon>Dikarya</taxon>
        <taxon>Basidiomycota</taxon>
        <taxon>Agaricomycotina</taxon>
        <taxon>Agaricomycetes</taxon>
        <taxon>Cantharellales</taxon>
        <taxon>Botryobasidiaceae</taxon>
        <taxon>Botryobasidium</taxon>
    </lineage>
</organism>
<dbReference type="FunCoup" id="A0A067N7U3">
    <property type="interactions" value="324"/>
</dbReference>
<dbReference type="Proteomes" id="UP000027195">
    <property type="component" value="Unassembled WGS sequence"/>
</dbReference>
<dbReference type="GO" id="GO:0018423">
    <property type="term" value="F:protein C-terminal leucine carboxyl O-methyltransferase activity"/>
    <property type="evidence" value="ECO:0007669"/>
    <property type="project" value="UniProtKB-EC"/>
</dbReference>
<protein>
    <recommendedName>
        <fullName evidence="4 8">Leucine carboxyl methyltransferase 1</fullName>
        <ecNumber evidence="3 8">2.1.1.233</ecNumber>
    </recommendedName>
</protein>
<gene>
    <name evidence="10" type="ORF">BOTBODRAFT_27613</name>
</gene>
<dbReference type="HOGENOM" id="CLU_031312_1_0_1"/>
<comment type="catalytic activity">
    <reaction evidence="1 8">
        <text>[phosphatase 2A protein]-C-terminal L-leucine + S-adenosyl-L-methionine = [phosphatase 2A protein]-C-terminal L-leucine methyl ester + S-adenosyl-L-homocysteine</text>
        <dbReference type="Rhea" id="RHEA:48544"/>
        <dbReference type="Rhea" id="RHEA-COMP:12134"/>
        <dbReference type="Rhea" id="RHEA-COMP:12135"/>
        <dbReference type="ChEBI" id="CHEBI:57856"/>
        <dbReference type="ChEBI" id="CHEBI:59789"/>
        <dbReference type="ChEBI" id="CHEBI:90516"/>
        <dbReference type="ChEBI" id="CHEBI:90517"/>
        <dbReference type="EC" id="2.1.1.233"/>
    </reaction>
</comment>
<dbReference type="InParanoid" id="A0A067N7U3"/>
<reference evidence="11" key="1">
    <citation type="journal article" date="2014" name="Proc. Natl. Acad. Sci. U.S.A.">
        <title>Extensive sampling of basidiomycete genomes demonstrates inadequacy of the white-rot/brown-rot paradigm for wood decay fungi.</title>
        <authorList>
            <person name="Riley R."/>
            <person name="Salamov A.A."/>
            <person name="Brown D.W."/>
            <person name="Nagy L.G."/>
            <person name="Floudas D."/>
            <person name="Held B.W."/>
            <person name="Levasseur A."/>
            <person name="Lombard V."/>
            <person name="Morin E."/>
            <person name="Otillar R."/>
            <person name="Lindquist E.A."/>
            <person name="Sun H."/>
            <person name="LaButti K.M."/>
            <person name="Schmutz J."/>
            <person name="Jabbour D."/>
            <person name="Luo H."/>
            <person name="Baker S.E."/>
            <person name="Pisabarro A.G."/>
            <person name="Walton J.D."/>
            <person name="Blanchette R.A."/>
            <person name="Henrissat B."/>
            <person name="Martin F."/>
            <person name="Cullen D."/>
            <person name="Hibbett D.S."/>
            <person name="Grigoriev I.V."/>
        </authorList>
    </citation>
    <scope>NUCLEOTIDE SEQUENCE [LARGE SCALE GENOMIC DNA]</scope>
    <source>
        <strain evidence="11">FD-172 SS1</strain>
    </source>
</reference>
<evidence type="ECO:0000256" key="1">
    <source>
        <dbReference type="ARBA" id="ARBA00000724"/>
    </source>
</evidence>
<keyword evidence="5 8" id="KW-0489">Methyltransferase</keyword>
<evidence type="ECO:0000256" key="7">
    <source>
        <dbReference type="ARBA" id="ARBA00022691"/>
    </source>
</evidence>
<dbReference type="GO" id="GO:0032259">
    <property type="term" value="P:methylation"/>
    <property type="evidence" value="ECO:0007669"/>
    <property type="project" value="UniProtKB-KW"/>
</dbReference>
<sequence>MWLYSPVMMCCRMQTSGMMMFASRPPPDADSAVRSTDSDAAQARLSAVRKGYLADPYVNLLVPRSHLVPARPPLINIGTYVRSEALDALVEGWLEAGDGVKQVVSLGAGSDTRFWRIMAGPLKDRVSQYVELDFPEITTHKAQAIRKHKELHSILGPDVKLEKGGTALISPQYSLLPVDLRIAPSESLAPLLDSLSPHIPTLFLAECVLVYMPPSASNALLQWFSDNFDCVGGICYEMFGLEDRFGQVMRENLKARNVSLPGADAYPTLASHTARFQNHAFAHANALTLKTIRQSYISPAELERISRLEMLDEIEELELVLDHYAISWGAKLPPDSEAGDLARVVGDLRGWGLAAKT</sequence>
<evidence type="ECO:0000256" key="8">
    <source>
        <dbReference type="PIRNR" id="PIRNR016305"/>
    </source>
</evidence>
<accession>A0A067N7U3</accession>
<dbReference type="InterPro" id="IPR007213">
    <property type="entry name" value="Ppm1/Ppm2/Tcmp"/>
</dbReference>
<keyword evidence="6 8" id="KW-0808">Transferase</keyword>
<evidence type="ECO:0000256" key="2">
    <source>
        <dbReference type="ARBA" id="ARBA00010703"/>
    </source>
</evidence>
<dbReference type="PANTHER" id="PTHR13600">
    <property type="entry name" value="LEUCINE CARBOXYL METHYLTRANSFERASE"/>
    <property type="match status" value="1"/>
</dbReference>